<dbReference type="GO" id="GO:0016616">
    <property type="term" value="F:oxidoreductase activity, acting on the CH-OH group of donors, NAD or NADP as acceptor"/>
    <property type="evidence" value="ECO:0007669"/>
    <property type="project" value="TreeGrafter"/>
</dbReference>
<keyword evidence="4" id="KW-1185">Reference proteome</keyword>
<dbReference type="InterPro" id="IPR002347">
    <property type="entry name" value="SDR_fam"/>
</dbReference>
<evidence type="ECO:0000313" key="3">
    <source>
        <dbReference type="EMBL" id="RMM53004.1"/>
    </source>
</evidence>
<dbReference type="PRINTS" id="PR00081">
    <property type="entry name" value="GDHRDH"/>
</dbReference>
<dbReference type="STRING" id="47879.AXG94_18485"/>
<accession>A0A3M3EU92</accession>
<dbReference type="InterPro" id="IPR020904">
    <property type="entry name" value="Sc_DH/Rdtase_CS"/>
</dbReference>
<proteinExistence type="inferred from homology"/>
<reference evidence="3 4" key="1">
    <citation type="submission" date="2018-08" db="EMBL/GenBank/DDBJ databases">
        <title>Recombination of ecologically and evolutionarily significant loci maintains genetic cohesion in the Pseudomonas syringae species complex.</title>
        <authorList>
            <person name="Dillon M."/>
            <person name="Thakur S."/>
            <person name="Almeida R.N.D."/>
            <person name="Weir B.S."/>
            <person name="Guttman D.S."/>
        </authorList>
    </citation>
    <scope>NUCLEOTIDE SEQUENCE [LARGE SCALE GENOMIC DNA]</scope>
    <source>
        <strain evidence="3 4">NCPPB2445</strain>
    </source>
</reference>
<comment type="similarity">
    <text evidence="1">Belongs to the short-chain dehydrogenases/reductases (SDR) family.</text>
</comment>
<dbReference type="Gene3D" id="3.40.50.720">
    <property type="entry name" value="NAD(P)-binding Rossmann-like Domain"/>
    <property type="match status" value="2"/>
</dbReference>
<feature type="domain" description="Ketoreductase" evidence="2">
    <location>
        <begin position="253"/>
        <end position="426"/>
    </location>
</feature>
<dbReference type="PANTHER" id="PTHR42760:SF78">
    <property type="entry name" value="3-OXOACYL-[ACYL-CARRIER-PROTEIN] REDUCTASE [NADH]"/>
    <property type="match status" value="1"/>
</dbReference>
<dbReference type="InterPro" id="IPR057326">
    <property type="entry name" value="KR_dom"/>
</dbReference>
<evidence type="ECO:0000256" key="1">
    <source>
        <dbReference type="ARBA" id="ARBA00006484"/>
    </source>
</evidence>
<dbReference type="Proteomes" id="UP000270661">
    <property type="component" value="Unassembled WGS sequence"/>
</dbReference>
<sequence length="489" mass="51704">MAIPKKILPAHKLRLYLANRTTDCRSWSTLGSSSAGVRSMSDRYIDFANSPIGLRLVGALGLPSPARLERWQAGRLRPIEGALVLGGGPLIEPIGTFAKRLTDAIFVYGAEPTLAAEWIPGHGPKIKAVVYDASHLAQADQLKQLREFFQPLMKNLDRSAHVVILGRAPESLTDPFAASTQRALEGFSRSLAKELRHGGTLQLLYVGDGAETQLEGALRFFLSPKSAFVSGQVIRLNPCQTQVQDWTRPLTGLKALVTGAARGIGASIAETLARDGADVILLDVPQAKADLDALAARLGGRAVTLDICAEDAASQLIEHLPDGVDIVVHNAGITRDKTLANMTPEFWDAVLAVNLNAPQVLTKALLDSGTLRDNGRVVLLASISGIAGNRGQTNYAASKAGLIGLAQAWAPLLQTRGISINAVAPGFIETRMTAEIPFALREAGRRMSSLGQGGLPQDVAEAVAWLAQPGTGAVTGQALRVCGQSLLGA</sequence>
<dbReference type="PRINTS" id="PR00080">
    <property type="entry name" value="SDRFAMILY"/>
</dbReference>
<gene>
    <name evidence="3" type="ORF">ALQ77_04662</name>
</gene>
<dbReference type="NCBIfam" id="NF006110">
    <property type="entry name" value="PRK08261.1"/>
    <property type="match status" value="1"/>
</dbReference>
<organism evidence="3 4">
    <name type="scientific">Pseudomonas corrugata</name>
    <dbReference type="NCBI Taxonomy" id="47879"/>
    <lineage>
        <taxon>Bacteria</taxon>
        <taxon>Pseudomonadati</taxon>
        <taxon>Pseudomonadota</taxon>
        <taxon>Gammaproteobacteria</taxon>
        <taxon>Pseudomonadales</taxon>
        <taxon>Pseudomonadaceae</taxon>
        <taxon>Pseudomonas</taxon>
    </lineage>
</organism>
<dbReference type="InterPro" id="IPR036291">
    <property type="entry name" value="NAD(P)-bd_dom_sf"/>
</dbReference>
<evidence type="ECO:0000259" key="2">
    <source>
        <dbReference type="SMART" id="SM00822"/>
    </source>
</evidence>
<dbReference type="SMART" id="SM00822">
    <property type="entry name" value="PKS_KR"/>
    <property type="match status" value="1"/>
</dbReference>
<dbReference type="FunFam" id="3.40.50.720:FF:000338">
    <property type="entry name" value="3-oxoacyl-ACP reductase FabG"/>
    <property type="match status" value="1"/>
</dbReference>
<dbReference type="Pfam" id="PF13561">
    <property type="entry name" value="adh_short_C2"/>
    <property type="match status" value="1"/>
</dbReference>
<dbReference type="AlphaFoldDB" id="A0A3M3EU92"/>
<comment type="caution">
    <text evidence="3">The sequence shown here is derived from an EMBL/GenBank/DDBJ whole genome shotgun (WGS) entry which is preliminary data.</text>
</comment>
<dbReference type="PANTHER" id="PTHR42760">
    <property type="entry name" value="SHORT-CHAIN DEHYDROGENASES/REDUCTASES FAMILY MEMBER"/>
    <property type="match status" value="1"/>
</dbReference>
<dbReference type="EMBL" id="RBOJ01000038">
    <property type="protein sequence ID" value="RMM53004.1"/>
    <property type="molecule type" value="Genomic_DNA"/>
</dbReference>
<evidence type="ECO:0000313" key="4">
    <source>
        <dbReference type="Proteomes" id="UP000270661"/>
    </source>
</evidence>
<dbReference type="PROSITE" id="PS00061">
    <property type="entry name" value="ADH_SHORT"/>
    <property type="match status" value="1"/>
</dbReference>
<protein>
    <recommendedName>
        <fullName evidence="2">Ketoreductase domain-containing protein</fullName>
    </recommendedName>
</protein>
<name>A0A3M3EU92_9PSED</name>
<dbReference type="SUPFAM" id="SSF51735">
    <property type="entry name" value="NAD(P)-binding Rossmann-fold domains"/>
    <property type="match status" value="1"/>
</dbReference>